<evidence type="ECO:0000313" key="5">
    <source>
        <dbReference type="EMBL" id="CEO57200.1"/>
    </source>
</evidence>
<dbReference type="Gene3D" id="3.90.1150.10">
    <property type="entry name" value="Aspartate Aminotransferase, domain 1"/>
    <property type="match status" value="1"/>
</dbReference>
<accession>A0A0B7KQJ4</accession>
<protein>
    <submittedName>
        <fullName evidence="5">Uncharacterized protein</fullName>
    </submittedName>
</protein>
<feature type="non-terminal residue" evidence="5">
    <location>
        <position position="119"/>
    </location>
</feature>
<dbReference type="InterPro" id="IPR015422">
    <property type="entry name" value="PyrdxlP-dep_Trfase_small"/>
</dbReference>
<dbReference type="PANTHER" id="PTHR43206">
    <property type="entry name" value="AMINOTRANSFERASE"/>
    <property type="match status" value="1"/>
</dbReference>
<evidence type="ECO:0000256" key="2">
    <source>
        <dbReference type="ARBA" id="ARBA00008954"/>
    </source>
</evidence>
<dbReference type="AlphaFoldDB" id="A0A0B7KQJ4"/>
<dbReference type="GO" id="GO:0030170">
    <property type="term" value="F:pyridoxal phosphate binding"/>
    <property type="evidence" value="ECO:0007669"/>
    <property type="project" value="TreeGrafter"/>
</dbReference>
<dbReference type="SUPFAM" id="SSF53383">
    <property type="entry name" value="PLP-dependent transferases"/>
    <property type="match status" value="1"/>
</dbReference>
<dbReference type="GO" id="GO:0008483">
    <property type="term" value="F:transaminase activity"/>
    <property type="evidence" value="ECO:0007669"/>
    <property type="project" value="UniProtKB-KW"/>
</dbReference>
<evidence type="ECO:0000256" key="1">
    <source>
        <dbReference type="ARBA" id="ARBA00001933"/>
    </source>
</evidence>
<evidence type="ECO:0000256" key="3">
    <source>
        <dbReference type="ARBA" id="ARBA00022576"/>
    </source>
</evidence>
<keyword evidence="4" id="KW-0808">Transferase</keyword>
<sequence length="119" mass="13355">MIEDEVQTGFVATAGSYFGDRMLVPDKAYRQFNAWIGDPARVIMGKAVIQENPSKNLVEQCSRVGDAELEKLSRKYRNTTYIAFAALVKAMKMEALNIGTCGVNTVVRLRPILIFEEQH</sequence>
<reference evidence="5" key="1">
    <citation type="submission" date="2015-01" db="EMBL/GenBank/DDBJ databases">
        <authorList>
            <person name="Durling Mikael"/>
        </authorList>
    </citation>
    <scope>NUCLEOTIDE SEQUENCE</scope>
</reference>
<keyword evidence="3" id="KW-0032">Aminotransferase</keyword>
<comment type="similarity">
    <text evidence="2">Belongs to the class-III pyridoxal-phosphate-dependent aminotransferase family.</text>
</comment>
<evidence type="ECO:0000256" key="4">
    <source>
        <dbReference type="ARBA" id="ARBA00022679"/>
    </source>
</evidence>
<organism evidence="5">
    <name type="scientific">Bionectria ochroleuca</name>
    <name type="common">Gliocladium roseum</name>
    <dbReference type="NCBI Taxonomy" id="29856"/>
    <lineage>
        <taxon>Eukaryota</taxon>
        <taxon>Fungi</taxon>
        <taxon>Dikarya</taxon>
        <taxon>Ascomycota</taxon>
        <taxon>Pezizomycotina</taxon>
        <taxon>Sordariomycetes</taxon>
        <taxon>Hypocreomycetidae</taxon>
        <taxon>Hypocreales</taxon>
        <taxon>Bionectriaceae</taxon>
        <taxon>Clonostachys</taxon>
    </lineage>
</organism>
<dbReference type="Gene3D" id="3.40.640.10">
    <property type="entry name" value="Type I PLP-dependent aspartate aminotransferase-like (Major domain)"/>
    <property type="match status" value="1"/>
</dbReference>
<dbReference type="PANTHER" id="PTHR43206:SF1">
    <property type="entry name" value="4-AMINOBUTYRATE AMINOTRANSFERASE, MITOCHONDRIAL"/>
    <property type="match status" value="1"/>
</dbReference>
<dbReference type="InterPro" id="IPR015421">
    <property type="entry name" value="PyrdxlP-dep_Trfase_major"/>
</dbReference>
<name>A0A0B7KQJ4_BIOOC</name>
<gene>
    <name evidence="5" type="ORF">BN869_000013258_1</name>
</gene>
<dbReference type="GO" id="GO:0009450">
    <property type="term" value="P:gamma-aminobutyric acid catabolic process"/>
    <property type="evidence" value="ECO:0007669"/>
    <property type="project" value="TreeGrafter"/>
</dbReference>
<dbReference type="InterPro" id="IPR015424">
    <property type="entry name" value="PyrdxlP-dep_Trfase"/>
</dbReference>
<comment type="cofactor">
    <cofactor evidence="1">
        <name>pyridoxal 5'-phosphate</name>
        <dbReference type="ChEBI" id="CHEBI:597326"/>
    </cofactor>
</comment>
<proteinExistence type="inferred from homology"/>
<dbReference type="EMBL" id="CDPU01000091">
    <property type="protein sequence ID" value="CEO57200.1"/>
    <property type="molecule type" value="Genomic_DNA"/>
</dbReference>
<dbReference type="GO" id="GO:0005739">
    <property type="term" value="C:mitochondrion"/>
    <property type="evidence" value="ECO:0007669"/>
    <property type="project" value="TreeGrafter"/>
</dbReference>